<dbReference type="KEGG" id="dwd:DSCW_30340"/>
<protein>
    <recommendedName>
        <fullName evidence="4">Haem-binding uptake Tiki superfamily ChaN domain-containing protein</fullName>
    </recommendedName>
</protein>
<keyword evidence="1" id="KW-0472">Membrane</keyword>
<proteinExistence type="predicted"/>
<keyword evidence="3" id="KW-1185">Reference proteome</keyword>
<keyword evidence="1" id="KW-1133">Transmembrane helix</keyword>
<reference evidence="2 3" key="1">
    <citation type="submission" date="2019-11" db="EMBL/GenBank/DDBJ databases">
        <title>Comparative genomics of hydrocarbon-degrading Desulfosarcina strains.</title>
        <authorList>
            <person name="Watanabe M."/>
            <person name="Kojima H."/>
            <person name="Fukui M."/>
        </authorList>
    </citation>
    <scope>NUCLEOTIDE SEQUENCE [LARGE SCALE GENOMIC DNA]</scope>
    <source>
        <strain evidence="2 3">PP31</strain>
    </source>
</reference>
<keyword evidence="1" id="KW-0812">Transmembrane</keyword>
<dbReference type="RefSeq" id="WP_155304520.1">
    <property type="nucleotide sequence ID" value="NZ_AP021875.1"/>
</dbReference>
<evidence type="ECO:0008006" key="4">
    <source>
        <dbReference type="Google" id="ProtNLM"/>
    </source>
</evidence>
<organism evidence="2 3">
    <name type="scientific">Desulfosarcina widdelii</name>
    <dbReference type="NCBI Taxonomy" id="947919"/>
    <lineage>
        <taxon>Bacteria</taxon>
        <taxon>Pseudomonadati</taxon>
        <taxon>Thermodesulfobacteriota</taxon>
        <taxon>Desulfobacteria</taxon>
        <taxon>Desulfobacterales</taxon>
        <taxon>Desulfosarcinaceae</taxon>
        <taxon>Desulfosarcina</taxon>
    </lineage>
</organism>
<gene>
    <name evidence="2" type="ORF">DSCW_30340</name>
</gene>
<evidence type="ECO:0000313" key="2">
    <source>
        <dbReference type="EMBL" id="BBO75617.1"/>
    </source>
</evidence>
<evidence type="ECO:0000313" key="3">
    <source>
        <dbReference type="Proteomes" id="UP000427769"/>
    </source>
</evidence>
<evidence type="ECO:0000256" key="1">
    <source>
        <dbReference type="SAM" id="Phobius"/>
    </source>
</evidence>
<name>A0A5K7ZHR0_9BACT</name>
<accession>A0A5K7ZHR0</accession>
<dbReference type="OrthoDB" id="5415380at2"/>
<dbReference type="Proteomes" id="UP000427769">
    <property type="component" value="Chromosome"/>
</dbReference>
<feature type="transmembrane region" description="Helical" evidence="1">
    <location>
        <begin position="6"/>
        <end position="29"/>
    </location>
</feature>
<sequence>MDSPLARVILAVLGGYLLILISLTVFEWIKEEYPQPSARPLNTERIQHPFYHEQAVNALQRFARLSNRERNGIKKSLESGLISMEQWLTRIGQSDCRIMCIGELHEESTRNFLAEEFFANLSVDVLLLEATPEALRRLTKRMNAGRTYFPLLGADIMNILRTVRAKNPNVQICGIEETDEQQKEENIHSGSRDQSIAHNFWSRYRPGRRHLILFGALHCTNEPNWLFKRLCDQAPLPLKNRMANAQVLEEHQNGPVEAFVFFLDEIGIEKTSFVIPDTHALHACIYAWFPSLNRQALQKYRSLIVFRR</sequence>
<dbReference type="AlphaFoldDB" id="A0A5K7ZHR0"/>
<dbReference type="EMBL" id="AP021875">
    <property type="protein sequence ID" value="BBO75617.1"/>
    <property type="molecule type" value="Genomic_DNA"/>
</dbReference>